<accession>A0A4Q9MCG3</accession>
<evidence type="ECO:0000313" key="2">
    <source>
        <dbReference type="EMBL" id="TBU24859.1"/>
    </source>
</evidence>
<name>A0A4Q9MCG3_9APHY</name>
<protein>
    <submittedName>
        <fullName evidence="2">Uncharacterized protein</fullName>
    </submittedName>
</protein>
<evidence type="ECO:0000256" key="1">
    <source>
        <dbReference type="SAM" id="Phobius"/>
    </source>
</evidence>
<keyword evidence="1" id="KW-0812">Transmembrane</keyword>
<reference evidence="2" key="1">
    <citation type="submission" date="2019-01" db="EMBL/GenBank/DDBJ databases">
        <title>Draft genome sequences of three monokaryotic isolates of the white-rot basidiomycete fungus Dichomitus squalens.</title>
        <authorList>
            <consortium name="DOE Joint Genome Institute"/>
            <person name="Lopez S.C."/>
            <person name="Andreopoulos B."/>
            <person name="Pangilinan J."/>
            <person name="Lipzen A."/>
            <person name="Riley R."/>
            <person name="Ahrendt S."/>
            <person name="Ng V."/>
            <person name="Barry K."/>
            <person name="Daum C."/>
            <person name="Grigoriev I.V."/>
            <person name="Hilden K.S."/>
            <person name="Makela M.R."/>
            <person name="de Vries R.P."/>
        </authorList>
    </citation>
    <scope>NUCLEOTIDE SEQUENCE [LARGE SCALE GENOMIC DNA]</scope>
    <source>
        <strain evidence="2">OM18370.1</strain>
    </source>
</reference>
<sequence length="59" mass="6091">MVQPISSSSMVVGGTRTLSPAVGLHGALCSAGVVGLMKPTRVYRGRDSPPEGVKRRGIL</sequence>
<proteinExistence type="predicted"/>
<keyword evidence="1" id="KW-0472">Membrane</keyword>
<dbReference type="AlphaFoldDB" id="A0A4Q9MCG3"/>
<feature type="transmembrane region" description="Helical" evidence="1">
    <location>
        <begin position="20"/>
        <end position="37"/>
    </location>
</feature>
<dbReference type="EMBL" id="ML143471">
    <property type="protein sequence ID" value="TBU24859.1"/>
    <property type="molecule type" value="Genomic_DNA"/>
</dbReference>
<dbReference type="Proteomes" id="UP000292957">
    <property type="component" value="Unassembled WGS sequence"/>
</dbReference>
<gene>
    <name evidence="2" type="ORF">BD311DRAFT_765689</name>
</gene>
<keyword evidence="1" id="KW-1133">Transmembrane helix</keyword>
<organism evidence="2">
    <name type="scientific">Dichomitus squalens</name>
    <dbReference type="NCBI Taxonomy" id="114155"/>
    <lineage>
        <taxon>Eukaryota</taxon>
        <taxon>Fungi</taxon>
        <taxon>Dikarya</taxon>
        <taxon>Basidiomycota</taxon>
        <taxon>Agaricomycotina</taxon>
        <taxon>Agaricomycetes</taxon>
        <taxon>Polyporales</taxon>
        <taxon>Polyporaceae</taxon>
        <taxon>Dichomitus</taxon>
    </lineage>
</organism>